<comment type="caution">
    <text evidence="1">The sequence shown here is derived from an EMBL/GenBank/DDBJ whole genome shotgun (WGS) entry which is preliminary data.</text>
</comment>
<sequence>FSPIPPVPKIFNMLREIAKPLMVRGRMTIDQQYLAFFPPEQHRSETCSSLPAIFETETVGNDECRQPLLFDTNSNAATDTSHIW</sequence>
<protein>
    <submittedName>
        <fullName evidence="1">Uncharacterized protein</fullName>
    </submittedName>
</protein>
<evidence type="ECO:0000313" key="1">
    <source>
        <dbReference type="EMBL" id="KAK3591062.1"/>
    </source>
</evidence>
<reference evidence="1" key="1">
    <citation type="journal article" date="2021" name="Genome Biol. Evol.">
        <title>A High-Quality Reference Genome for a Parasitic Bivalve with Doubly Uniparental Inheritance (Bivalvia: Unionida).</title>
        <authorList>
            <person name="Smith C.H."/>
        </authorList>
    </citation>
    <scope>NUCLEOTIDE SEQUENCE</scope>
    <source>
        <strain evidence="1">CHS0354</strain>
    </source>
</reference>
<accession>A0AAE0VVU5</accession>
<evidence type="ECO:0000313" key="2">
    <source>
        <dbReference type="Proteomes" id="UP001195483"/>
    </source>
</evidence>
<name>A0AAE0VVU5_9BIVA</name>
<organism evidence="1 2">
    <name type="scientific">Potamilus streckersoni</name>
    <dbReference type="NCBI Taxonomy" id="2493646"/>
    <lineage>
        <taxon>Eukaryota</taxon>
        <taxon>Metazoa</taxon>
        <taxon>Spiralia</taxon>
        <taxon>Lophotrochozoa</taxon>
        <taxon>Mollusca</taxon>
        <taxon>Bivalvia</taxon>
        <taxon>Autobranchia</taxon>
        <taxon>Heteroconchia</taxon>
        <taxon>Palaeoheterodonta</taxon>
        <taxon>Unionida</taxon>
        <taxon>Unionoidea</taxon>
        <taxon>Unionidae</taxon>
        <taxon>Ambleminae</taxon>
        <taxon>Lampsilini</taxon>
        <taxon>Potamilus</taxon>
    </lineage>
</organism>
<dbReference type="EMBL" id="JAEAOA010000385">
    <property type="protein sequence ID" value="KAK3591062.1"/>
    <property type="molecule type" value="Genomic_DNA"/>
</dbReference>
<gene>
    <name evidence="1" type="ORF">CHS0354_005451</name>
</gene>
<proteinExistence type="predicted"/>
<dbReference type="AlphaFoldDB" id="A0AAE0VVU5"/>
<feature type="non-terminal residue" evidence="1">
    <location>
        <position position="1"/>
    </location>
</feature>
<reference evidence="1" key="3">
    <citation type="submission" date="2023-05" db="EMBL/GenBank/DDBJ databases">
        <authorList>
            <person name="Smith C.H."/>
        </authorList>
    </citation>
    <scope>NUCLEOTIDE SEQUENCE</scope>
    <source>
        <strain evidence="1">CHS0354</strain>
        <tissue evidence="1">Mantle</tissue>
    </source>
</reference>
<dbReference type="Proteomes" id="UP001195483">
    <property type="component" value="Unassembled WGS sequence"/>
</dbReference>
<reference evidence="1" key="2">
    <citation type="journal article" date="2021" name="Genome Biol. Evol.">
        <title>Developing a high-quality reference genome for a parasitic bivalve with doubly uniparental inheritance (Bivalvia: Unionida).</title>
        <authorList>
            <person name="Smith C.H."/>
        </authorList>
    </citation>
    <scope>NUCLEOTIDE SEQUENCE</scope>
    <source>
        <strain evidence="1">CHS0354</strain>
        <tissue evidence="1">Mantle</tissue>
    </source>
</reference>
<keyword evidence="2" id="KW-1185">Reference proteome</keyword>